<evidence type="ECO:0000256" key="1">
    <source>
        <dbReference type="SAM" id="Phobius"/>
    </source>
</evidence>
<keyword evidence="1" id="KW-0472">Membrane</keyword>
<name>I8J4S8_9BACL</name>
<keyword evidence="3" id="KW-1185">Reference proteome</keyword>
<dbReference type="STRING" id="1196324.A374_04434"/>
<dbReference type="AlphaFoldDB" id="I8J4S8"/>
<organism evidence="2 3">
    <name type="scientific">Fictibacillus macauensis ZFHKF-1</name>
    <dbReference type="NCBI Taxonomy" id="1196324"/>
    <lineage>
        <taxon>Bacteria</taxon>
        <taxon>Bacillati</taxon>
        <taxon>Bacillota</taxon>
        <taxon>Bacilli</taxon>
        <taxon>Bacillales</taxon>
        <taxon>Fictibacillaceae</taxon>
        <taxon>Fictibacillus</taxon>
    </lineage>
</organism>
<proteinExistence type="predicted"/>
<accession>I8J4S8</accession>
<reference evidence="2 3" key="1">
    <citation type="journal article" date="2012" name="J. Bacteriol.">
        <title>Genome of Bacillus macauensis ZFHKF-1, a Long-Chain-Forming Bacterium.</title>
        <authorList>
            <person name="Cai L."/>
            <person name="Zhang T."/>
        </authorList>
    </citation>
    <scope>NUCLEOTIDE SEQUENCE [LARGE SCALE GENOMIC DNA]</scope>
    <source>
        <strain evidence="2 3">ZFHKF-1</strain>
    </source>
</reference>
<keyword evidence="1" id="KW-1133">Transmembrane helix</keyword>
<evidence type="ECO:0000313" key="3">
    <source>
        <dbReference type="Proteomes" id="UP000004080"/>
    </source>
</evidence>
<sequence>MWHMRWDGLRLRESEASAHEWSGSAHKLRISYALHSFHNYGRAFTLFLLIFERIYEIISLFVLLIILYIRRWR</sequence>
<dbReference type="EMBL" id="AKKV01000020">
    <property type="protein sequence ID" value="EIT86791.1"/>
    <property type="molecule type" value="Genomic_DNA"/>
</dbReference>
<feature type="transmembrane region" description="Helical" evidence="1">
    <location>
        <begin position="44"/>
        <end position="69"/>
    </location>
</feature>
<gene>
    <name evidence="2" type="ORF">A374_04434</name>
</gene>
<dbReference type="Proteomes" id="UP000004080">
    <property type="component" value="Unassembled WGS sequence"/>
</dbReference>
<keyword evidence="1" id="KW-0812">Transmembrane</keyword>
<evidence type="ECO:0000313" key="2">
    <source>
        <dbReference type="EMBL" id="EIT86791.1"/>
    </source>
</evidence>
<protein>
    <submittedName>
        <fullName evidence="2">Uncharacterized protein</fullName>
    </submittedName>
</protein>
<comment type="caution">
    <text evidence="2">The sequence shown here is derived from an EMBL/GenBank/DDBJ whole genome shotgun (WGS) entry which is preliminary data.</text>
</comment>